<evidence type="ECO:0000313" key="3">
    <source>
        <dbReference type="Proteomes" id="UP000651271"/>
    </source>
</evidence>
<organism evidence="2 3">
    <name type="scientific">Sphingobacterium litopenaei</name>
    <dbReference type="NCBI Taxonomy" id="2763500"/>
    <lineage>
        <taxon>Bacteria</taxon>
        <taxon>Pseudomonadati</taxon>
        <taxon>Bacteroidota</taxon>
        <taxon>Sphingobacteriia</taxon>
        <taxon>Sphingobacteriales</taxon>
        <taxon>Sphingobacteriaceae</taxon>
        <taxon>Sphingobacterium</taxon>
    </lineage>
</organism>
<dbReference type="RefSeq" id="WP_190301635.1">
    <property type="nucleotide sequence ID" value="NZ_JACOIJ010000006.1"/>
</dbReference>
<dbReference type="PROSITE" id="PS50042">
    <property type="entry name" value="CNMP_BINDING_3"/>
    <property type="match status" value="1"/>
</dbReference>
<accession>A0ABR7YC84</accession>
<dbReference type="SUPFAM" id="SSF51206">
    <property type="entry name" value="cAMP-binding domain-like"/>
    <property type="match status" value="1"/>
</dbReference>
<sequence length="197" mass="22728">MGWGKIKFAEMELKRGLLDIFPLQDDEMEKIIGLAEKVTLSKNEILIQQQQVIKYIYFLEEGICRIFYPKEEKEVVLDFCFPGDIILPLNSYIHNLPTYEIVDTLEDCTVYRISIAELQSLYSTSLPIANWGRKLAELETLKIESRLMQSLFKSAAERYADLLGKAPKLLQRIKLGYIASYLGVSQVTLSRIRAEIR</sequence>
<reference evidence="2 3" key="1">
    <citation type="submission" date="2020-08" db="EMBL/GenBank/DDBJ databases">
        <title>Sphingobacterium sp. DN04309 isolated from aquaculture water.</title>
        <authorList>
            <person name="Zhang M."/>
        </authorList>
    </citation>
    <scope>NUCLEOTIDE SEQUENCE [LARGE SCALE GENOMIC DNA]</scope>
    <source>
        <strain evidence="2 3">DN04309</strain>
    </source>
</reference>
<dbReference type="Gene3D" id="2.60.120.10">
    <property type="entry name" value="Jelly Rolls"/>
    <property type="match status" value="1"/>
</dbReference>
<dbReference type="Proteomes" id="UP000651271">
    <property type="component" value="Unassembled WGS sequence"/>
</dbReference>
<dbReference type="Pfam" id="PF00027">
    <property type="entry name" value="cNMP_binding"/>
    <property type="match status" value="1"/>
</dbReference>
<dbReference type="InterPro" id="IPR014710">
    <property type="entry name" value="RmlC-like_jellyroll"/>
</dbReference>
<dbReference type="EMBL" id="JACOIJ010000006">
    <property type="protein sequence ID" value="MBD1428899.1"/>
    <property type="molecule type" value="Genomic_DNA"/>
</dbReference>
<protein>
    <submittedName>
        <fullName evidence="2">Crp/Fnr family transcriptional regulator</fullName>
    </submittedName>
</protein>
<gene>
    <name evidence="2" type="ORF">H8B04_04850</name>
</gene>
<evidence type="ECO:0000313" key="2">
    <source>
        <dbReference type="EMBL" id="MBD1428899.1"/>
    </source>
</evidence>
<evidence type="ECO:0000259" key="1">
    <source>
        <dbReference type="PROSITE" id="PS50042"/>
    </source>
</evidence>
<keyword evidence="3" id="KW-1185">Reference proteome</keyword>
<name>A0ABR7YC84_9SPHI</name>
<feature type="domain" description="Cyclic nucleotide-binding" evidence="1">
    <location>
        <begin position="23"/>
        <end position="121"/>
    </location>
</feature>
<proteinExistence type="predicted"/>
<comment type="caution">
    <text evidence="2">The sequence shown here is derived from an EMBL/GenBank/DDBJ whole genome shotgun (WGS) entry which is preliminary data.</text>
</comment>
<dbReference type="InterPro" id="IPR000595">
    <property type="entry name" value="cNMP-bd_dom"/>
</dbReference>
<dbReference type="CDD" id="cd00038">
    <property type="entry name" value="CAP_ED"/>
    <property type="match status" value="1"/>
</dbReference>
<dbReference type="InterPro" id="IPR018490">
    <property type="entry name" value="cNMP-bd_dom_sf"/>
</dbReference>